<feature type="compositionally biased region" description="Basic and acidic residues" evidence="1">
    <location>
        <begin position="46"/>
        <end position="56"/>
    </location>
</feature>
<dbReference type="Proteomes" id="UP001281731">
    <property type="component" value="Unassembled WGS sequence"/>
</dbReference>
<keyword evidence="2" id="KW-0472">Membrane</keyword>
<evidence type="ECO:0000256" key="2">
    <source>
        <dbReference type="SAM" id="Phobius"/>
    </source>
</evidence>
<feature type="compositionally biased region" description="Low complexity" evidence="1">
    <location>
        <begin position="142"/>
        <end position="180"/>
    </location>
</feature>
<dbReference type="AlphaFoldDB" id="A0AAW9HUK9"/>
<feature type="compositionally biased region" description="Basic and acidic residues" evidence="1">
    <location>
        <begin position="1"/>
        <end position="39"/>
    </location>
</feature>
<feature type="compositionally biased region" description="Basic and acidic residues" evidence="1">
    <location>
        <begin position="287"/>
        <end position="301"/>
    </location>
</feature>
<sequence length="401" mass="43024">MSEGRRLTRQEMRERGLLRAIPRDEAAPIDELRETRDIPITRAHRRALETDGEKDNAQNNQEVQSAREAGTGQTQGSFHRAVAPAKDPVDHSTQSVEPEVAISKPEEQGAGVSSPQVEQTVTPEPEPRRSRRFWGRRHAEPSETAPAESAPAVVETASVSEPLPAPAPVESAPVAQPEPVNSRVSVFDRFDASTTVIDDNSSYSVQRSAPSTSTASSAQSSVSAVSAQSAPSAQSTQEFAPSAQSAQSATNVASVPQQILDTETAPPAPGDTDHDNDANDEDVSTSLRERLLARTQHDDLRSTANSVAQSEDSEHSADEEDAIKSSVTIDHVEHIDEPLDEPGSRKWGWPLFMVLLIVCSIGAGLLLGVGIIRLRGADAGIDTTQVWASVHTTIQQIKEIA</sequence>
<feature type="transmembrane region" description="Helical" evidence="2">
    <location>
        <begin position="347"/>
        <end position="372"/>
    </location>
</feature>
<gene>
    <name evidence="3" type="ORF">R6G80_06300</name>
</gene>
<name>A0AAW9HUK9_9ACTO</name>
<reference evidence="3" key="1">
    <citation type="submission" date="2023-10" db="EMBL/GenBank/DDBJ databases">
        <title>Whole Genome based description of the genera Actinobaculum and Actinotignum reveals a complex phylogenetic relationship within the species included in the genus Actinotignum.</title>
        <authorList>
            <person name="Jensen C.S."/>
            <person name="Dargis R."/>
            <person name="Kemp M."/>
            <person name="Christensen J.J."/>
        </authorList>
    </citation>
    <scope>NUCLEOTIDE SEQUENCE</scope>
    <source>
        <strain evidence="3">SLA_B511</strain>
    </source>
</reference>
<accession>A0AAW9HUK9</accession>
<keyword evidence="2" id="KW-1133">Transmembrane helix</keyword>
<feature type="region of interest" description="Disordered" evidence="1">
    <location>
        <begin position="1"/>
        <end position="180"/>
    </location>
</feature>
<evidence type="ECO:0000256" key="1">
    <source>
        <dbReference type="SAM" id="MobiDB-lite"/>
    </source>
</evidence>
<comment type="caution">
    <text evidence="3">The sequence shown here is derived from an EMBL/GenBank/DDBJ whole genome shotgun (WGS) entry which is preliminary data.</text>
</comment>
<feature type="compositionally biased region" description="Polar residues" evidence="1">
    <location>
        <begin position="194"/>
        <end position="207"/>
    </location>
</feature>
<feature type="compositionally biased region" description="Polar residues" evidence="1">
    <location>
        <begin position="238"/>
        <end position="261"/>
    </location>
</feature>
<protein>
    <submittedName>
        <fullName evidence="3">Uncharacterized protein</fullName>
    </submittedName>
</protein>
<evidence type="ECO:0000313" key="3">
    <source>
        <dbReference type="EMBL" id="MDY5155334.1"/>
    </source>
</evidence>
<keyword evidence="2" id="KW-0812">Transmembrane</keyword>
<organism evidence="3 4">
    <name type="scientific">Actinotignum urinale</name>
    <dbReference type="NCBI Taxonomy" id="190146"/>
    <lineage>
        <taxon>Bacteria</taxon>
        <taxon>Bacillati</taxon>
        <taxon>Actinomycetota</taxon>
        <taxon>Actinomycetes</taxon>
        <taxon>Actinomycetales</taxon>
        <taxon>Actinomycetaceae</taxon>
        <taxon>Actinotignum</taxon>
    </lineage>
</organism>
<evidence type="ECO:0000313" key="4">
    <source>
        <dbReference type="Proteomes" id="UP001281731"/>
    </source>
</evidence>
<dbReference type="EMBL" id="JAWNGC010000007">
    <property type="protein sequence ID" value="MDY5155334.1"/>
    <property type="molecule type" value="Genomic_DNA"/>
</dbReference>
<feature type="compositionally biased region" description="Low complexity" evidence="1">
    <location>
        <begin position="208"/>
        <end position="237"/>
    </location>
</feature>
<proteinExistence type="predicted"/>
<feature type="compositionally biased region" description="Polar residues" evidence="1">
    <location>
        <begin position="111"/>
        <end position="122"/>
    </location>
</feature>
<dbReference type="RefSeq" id="WP_022866825.1">
    <property type="nucleotide sequence ID" value="NZ_CAMYCL010000006.1"/>
</dbReference>
<feature type="region of interest" description="Disordered" evidence="1">
    <location>
        <begin position="194"/>
        <end position="329"/>
    </location>
</feature>